<dbReference type="InterPro" id="IPR011032">
    <property type="entry name" value="GroES-like_sf"/>
</dbReference>
<dbReference type="GO" id="GO:0005829">
    <property type="term" value="C:cytosol"/>
    <property type="evidence" value="ECO:0007669"/>
    <property type="project" value="TreeGrafter"/>
</dbReference>
<evidence type="ECO:0000313" key="5">
    <source>
        <dbReference type="Proteomes" id="UP000602076"/>
    </source>
</evidence>
<proteinExistence type="predicted"/>
<gene>
    <name evidence="4" type="ORF">IEO70_12410</name>
</gene>
<name>A0A927CY23_9BACI</name>
<dbReference type="PANTHER" id="PTHR48106:SF13">
    <property type="entry name" value="QUINONE OXIDOREDUCTASE-RELATED"/>
    <property type="match status" value="1"/>
</dbReference>
<keyword evidence="5" id="KW-1185">Reference proteome</keyword>
<dbReference type="InterPro" id="IPR020843">
    <property type="entry name" value="ER"/>
</dbReference>
<sequence length="324" mass="34930">MKAIQFSEYGKSDVLKYVDVPKPEVKPGFVLVQVKAAGINFADIMKRYGDYLSPTLLPCVPGAEVAGVIAEVSQGESKFQEGDRVVALTEDGGYAEYVLLHESQLIKIPDAVSFEQAAAILLQGLTAYHTLKTSGQMAEGETVLIHAAAGGVGTFAVQLAKIFGAGKVIATASSEEKLKFAKSIGADIGVNYTDADWKDQVLTHTEGKGIDVVLEMVGGDIFTKSLQLLGNFGRLVIYGRAGMEKNSFDPAILMQRNTSVIGFWLVRIMQRPALYRQSVSEMLNLIGNGQLKVIIGETFKLEDAAVAQDKIESRKTTGKVILIP</sequence>
<dbReference type="CDD" id="cd08241">
    <property type="entry name" value="QOR1"/>
    <property type="match status" value="1"/>
</dbReference>
<dbReference type="SMART" id="SM00829">
    <property type="entry name" value="PKS_ER"/>
    <property type="match status" value="1"/>
</dbReference>
<dbReference type="EMBL" id="JACXSI010000029">
    <property type="protein sequence ID" value="MBD3109151.1"/>
    <property type="molecule type" value="Genomic_DNA"/>
</dbReference>
<comment type="caution">
    <text evidence="4">The sequence shown here is derived from an EMBL/GenBank/DDBJ whole genome shotgun (WGS) entry which is preliminary data.</text>
</comment>
<reference evidence="4" key="1">
    <citation type="submission" date="2020-09" db="EMBL/GenBank/DDBJ databases">
        <title>Bacillus faecalis sp. nov., a moderately halophilic bacterium isolated from cow faeces.</title>
        <authorList>
            <person name="Jiang L."/>
            <person name="Lee J."/>
        </authorList>
    </citation>
    <scope>NUCLEOTIDE SEQUENCE</scope>
    <source>
        <strain evidence="4">AGMB 02131</strain>
    </source>
</reference>
<protein>
    <submittedName>
        <fullName evidence="4">NADPH:quinone oxidoreductase family protein</fullName>
    </submittedName>
</protein>
<dbReference type="SUPFAM" id="SSF51735">
    <property type="entry name" value="NAD(P)-binding Rossmann-fold domains"/>
    <property type="match status" value="1"/>
</dbReference>
<dbReference type="GO" id="GO:0070402">
    <property type="term" value="F:NADPH binding"/>
    <property type="evidence" value="ECO:0007669"/>
    <property type="project" value="TreeGrafter"/>
</dbReference>
<dbReference type="GO" id="GO:0035925">
    <property type="term" value="F:mRNA 3'-UTR AU-rich region binding"/>
    <property type="evidence" value="ECO:0007669"/>
    <property type="project" value="TreeGrafter"/>
</dbReference>
<dbReference type="InterPro" id="IPR013149">
    <property type="entry name" value="ADH-like_C"/>
</dbReference>
<keyword evidence="2" id="KW-0560">Oxidoreductase</keyword>
<dbReference type="InterPro" id="IPR013154">
    <property type="entry name" value="ADH-like_N"/>
</dbReference>
<dbReference type="PROSITE" id="PS01162">
    <property type="entry name" value="QOR_ZETA_CRYSTAL"/>
    <property type="match status" value="1"/>
</dbReference>
<dbReference type="AlphaFoldDB" id="A0A927CY23"/>
<dbReference type="InterPro" id="IPR036291">
    <property type="entry name" value="NAD(P)-bd_dom_sf"/>
</dbReference>
<dbReference type="GO" id="GO:0003960">
    <property type="term" value="F:quinone reductase (NADPH) activity"/>
    <property type="evidence" value="ECO:0007669"/>
    <property type="project" value="TreeGrafter"/>
</dbReference>
<dbReference type="Gene3D" id="3.40.50.720">
    <property type="entry name" value="NAD(P)-binding Rossmann-like Domain"/>
    <property type="match status" value="1"/>
</dbReference>
<dbReference type="Pfam" id="PF00107">
    <property type="entry name" value="ADH_zinc_N"/>
    <property type="match status" value="1"/>
</dbReference>
<dbReference type="GO" id="GO:0008270">
    <property type="term" value="F:zinc ion binding"/>
    <property type="evidence" value="ECO:0007669"/>
    <property type="project" value="InterPro"/>
</dbReference>
<dbReference type="SUPFAM" id="SSF50129">
    <property type="entry name" value="GroES-like"/>
    <property type="match status" value="1"/>
</dbReference>
<dbReference type="PANTHER" id="PTHR48106">
    <property type="entry name" value="QUINONE OXIDOREDUCTASE PIG3-RELATED"/>
    <property type="match status" value="1"/>
</dbReference>
<dbReference type="RefSeq" id="WP_190998692.1">
    <property type="nucleotide sequence ID" value="NZ_JACXSI010000029.1"/>
</dbReference>
<dbReference type="InterPro" id="IPR002364">
    <property type="entry name" value="Quin_OxRdtase/zeta-crystal_CS"/>
</dbReference>
<dbReference type="Gene3D" id="3.90.180.10">
    <property type="entry name" value="Medium-chain alcohol dehydrogenases, catalytic domain"/>
    <property type="match status" value="1"/>
</dbReference>
<dbReference type="Proteomes" id="UP000602076">
    <property type="component" value="Unassembled WGS sequence"/>
</dbReference>
<evidence type="ECO:0000259" key="3">
    <source>
        <dbReference type="SMART" id="SM00829"/>
    </source>
</evidence>
<evidence type="ECO:0000256" key="1">
    <source>
        <dbReference type="ARBA" id="ARBA00022857"/>
    </source>
</evidence>
<organism evidence="4 5">
    <name type="scientific">Peribacillus faecalis</name>
    <dbReference type="NCBI Taxonomy" id="2772559"/>
    <lineage>
        <taxon>Bacteria</taxon>
        <taxon>Bacillati</taxon>
        <taxon>Bacillota</taxon>
        <taxon>Bacilli</taxon>
        <taxon>Bacillales</taxon>
        <taxon>Bacillaceae</taxon>
        <taxon>Peribacillus</taxon>
    </lineage>
</organism>
<dbReference type="Pfam" id="PF08240">
    <property type="entry name" value="ADH_N"/>
    <property type="match status" value="1"/>
</dbReference>
<keyword evidence="1" id="KW-0521">NADP</keyword>
<evidence type="ECO:0000256" key="2">
    <source>
        <dbReference type="ARBA" id="ARBA00023002"/>
    </source>
</evidence>
<accession>A0A927CY23</accession>
<feature type="domain" description="Enoyl reductase (ER)" evidence="3">
    <location>
        <begin position="10"/>
        <end position="322"/>
    </location>
</feature>
<evidence type="ECO:0000313" key="4">
    <source>
        <dbReference type="EMBL" id="MBD3109151.1"/>
    </source>
</evidence>